<organism evidence="2 3">
    <name type="scientific">Austropuccinia psidii MF-1</name>
    <dbReference type="NCBI Taxonomy" id="1389203"/>
    <lineage>
        <taxon>Eukaryota</taxon>
        <taxon>Fungi</taxon>
        <taxon>Dikarya</taxon>
        <taxon>Basidiomycota</taxon>
        <taxon>Pucciniomycotina</taxon>
        <taxon>Pucciniomycetes</taxon>
        <taxon>Pucciniales</taxon>
        <taxon>Sphaerophragmiaceae</taxon>
        <taxon>Austropuccinia</taxon>
    </lineage>
</organism>
<keyword evidence="3" id="KW-1185">Reference proteome</keyword>
<dbReference type="EMBL" id="AVOT02026860">
    <property type="protein sequence ID" value="MBW0518764.1"/>
    <property type="molecule type" value="Genomic_DNA"/>
</dbReference>
<dbReference type="AlphaFoldDB" id="A0A9Q3ECI4"/>
<comment type="caution">
    <text evidence="2">The sequence shown here is derived from an EMBL/GenBank/DDBJ whole genome shotgun (WGS) entry which is preliminary data.</text>
</comment>
<proteinExistence type="predicted"/>
<name>A0A9Q3ECI4_9BASI</name>
<protein>
    <submittedName>
        <fullName evidence="2">Uncharacterized protein</fullName>
    </submittedName>
</protein>
<dbReference type="Proteomes" id="UP000765509">
    <property type="component" value="Unassembled WGS sequence"/>
</dbReference>
<sequence>MAKDCAGRRVQGVRIIHSKPENFINEDGPSNWAPVNHLRPPSPSTLGKVIVLWSWTLPMGPGHMGEVVVYGHSNGPMDPLELRHIDPVWPQGTLITPTDRKRYKGPKKPLLTILTKMARTQNSQEGPKWPNLKDNGDKTPPWVIPKVNQDEEDPRGPTGWSIIGIYIHIYIIHQYLSRRAPRPSLQDTTQGPCL</sequence>
<accession>A0A9Q3ECI4</accession>
<evidence type="ECO:0000313" key="3">
    <source>
        <dbReference type="Proteomes" id="UP000765509"/>
    </source>
</evidence>
<evidence type="ECO:0000256" key="1">
    <source>
        <dbReference type="SAM" id="MobiDB-lite"/>
    </source>
</evidence>
<gene>
    <name evidence="2" type="ORF">O181_058479</name>
</gene>
<feature type="region of interest" description="Disordered" evidence="1">
    <location>
        <begin position="120"/>
        <end position="140"/>
    </location>
</feature>
<evidence type="ECO:0000313" key="2">
    <source>
        <dbReference type="EMBL" id="MBW0518764.1"/>
    </source>
</evidence>
<reference evidence="2" key="1">
    <citation type="submission" date="2021-03" db="EMBL/GenBank/DDBJ databases">
        <title>Draft genome sequence of rust myrtle Austropuccinia psidii MF-1, a brazilian biotype.</title>
        <authorList>
            <person name="Quecine M.C."/>
            <person name="Pachon D.M.R."/>
            <person name="Bonatelli M.L."/>
            <person name="Correr F.H."/>
            <person name="Franceschini L.M."/>
            <person name="Leite T.F."/>
            <person name="Margarido G.R.A."/>
            <person name="Almeida C.A."/>
            <person name="Ferrarezi J.A."/>
            <person name="Labate C.A."/>
        </authorList>
    </citation>
    <scope>NUCLEOTIDE SEQUENCE</scope>
    <source>
        <strain evidence="2">MF-1</strain>
    </source>
</reference>